<reference evidence="2" key="1">
    <citation type="submission" date="2021-02" db="EMBL/GenBank/DDBJ databases">
        <authorList>
            <person name="Nowell W R."/>
        </authorList>
    </citation>
    <scope>NUCLEOTIDE SEQUENCE</scope>
</reference>
<evidence type="ECO:0000313" key="3">
    <source>
        <dbReference type="EMBL" id="CAF4521008.1"/>
    </source>
</evidence>
<evidence type="ECO:0000313" key="1">
    <source>
        <dbReference type="EMBL" id="CAF3517177.1"/>
    </source>
</evidence>
<sequence>MQNYVDFRKSIQDFLRLNPSPSSADTITFLGRLENQVFNICSSLDLKIGEQNNDLIKALKERIDLGDQLNMTKEATNKIIKCYNPRRMNPSLGSDEFRSVPIGIRRSFSEGARKLSNYRRIPDSGIDIGS</sequence>
<dbReference type="EMBL" id="CAJOBR010004718">
    <property type="protein sequence ID" value="CAF4792790.1"/>
    <property type="molecule type" value="Genomic_DNA"/>
</dbReference>
<organism evidence="2 5">
    <name type="scientific">Rotaria socialis</name>
    <dbReference type="NCBI Taxonomy" id="392032"/>
    <lineage>
        <taxon>Eukaryota</taxon>
        <taxon>Metazoa</taxon>
        <taxon>Spiralia</taxon>
        <taxon>Gnathifera</taxon>
        <taxon>Rotifera</taxon>
        <taxon>Eurotatoria</taxon>
        <taxon>Bdelloidea</taxon>
        <taxon>Philodinida</taxon>
        <taxon>Philodinidae</taxon>
        <taxon>Rotaria</taxon>
    </lineage>
</organism>
<name>A0A819AL82_9BILA</name>
<comment type="caution">
    <text evidence="2">The sequence shown here is derived from an EMBL/GenBank/DDBJ whole genome shotgun (WGS) entry which is preliminary data.</text>
</comment>
<dbReference type="EMBL" id="CAJNYD010003529">
    <property type="protein sequence ID" value="CAF3517177.1"/>
    <property type="molecule type" value="Genomic_DNA"/>
</dbReference>
<dbReference type="Proteomes" id="UP000663851">
    <property type="component" value="Unassembled WGS sequence"/>
</dbReference>
<dbReference type="EMBL" id="CAJOBO010004438">
    <property type="protein sequence ID" value="CAF4521008.1"/>
    <property type="molecule type" value="Genomic_DNA"/>
</dbReference>
<evidence type="ECO:0000313" key="2">
    <source>
        <dbReference type="EMBL" id="CAF3787131.1"/>
    </source>
</evidence>
<gene>
    <name evidence="2" type="ORF">GRG538_LOCUS33337</name>
    <name evidence="3" type="ORF">HFQ381_LOCUS29126</name>
    <name evidence="1" type="ORF">LUA448_LOCUS26219</name>
    <name evidence="4" type="ORF">QYT958_LOCUS23387</name>
</gene>
<protein>
    <submittedName>
        <fullName evidence="2">Uncharacterized protein</fullName>
    </submittedName>
</protein>
<evidence type="ECO:0000313" key="5">
    <source>
        <dbReference type="Proteomes" id="UP000663872"/>
    </source>
</evidence>
<dbReference type="Proteomes" id="UP000663872">
    <property type="component" value="Unassembled WGS sequence"/>
</dbReference>
<dbReference type="AlphaFoldDB" id="A0A819AL82"/>
<dbReference type="Proteomes" id="UP000663833">
    <property type="component" value="Unassembled WGS sequence"/>
</dbReference>
<evidence type="ECO:0000313" key="4">
    <source>
        <dbReference type="EMBL" id="CAF4792790.1"/>
    </source>
</evidence>
<dbReference type="EMBL" id="CAJNYT010005938">
    <property type="protein sequence ID" value="CAF3787131.1"/>
    <property type="molecule type" value="Genomic_DNA"/>
</dbReference>
<accession>A0A819AL82</accession>
<proteinExistence type="predicted"/>
<dbReference type="Proteomes" id="UP000663848">
    <property type="component" value="Unassembled WGS sequence"/>
</dbReference>